<evidence type="ECO:0000313" key="2">
    <source>
        <dbReference type="EMBL" id="MBY29075.1"/>
    </source>
</evidence>
<gene>
    <name evidence="2" type="ORF">g.30435</name>
</gene>
<reference evidence="2" key="1">
    <citation type="submission" date="2018-04" db="EMBL/GenBank/DDBJ databases">
        <title>Transcriptome of Schizaphis graminum biotype I.</title>
        <authorList>
            <person name="Scully E.D."/>
            <person name="Geib S.M."/>
            <person name="Palmer N.A."/>
            <person name="Koch K."/>
            <person name="Bradshaw J."/>
            <person name="Heng-Moss T."/>
            <person name="Sarath G."/>
        </authorList>
    </citation>
    <scope>NUCLEOTIDE SEQUENCE</scope>
</reference>
<feature type="compositionally biased region" description="Polar residues" evidence="1">
    <location>
        <begin position="38"/>
        <end position="48"/>
    </location>
</feature>
<accession>A0A2S2PI28</accession>
<protein>
    <submittedName>
        <fullName evidence="2">Uncharacterized protein</fullName>
    </submittedName>
</protein>
<dbReference type="EMBL" id="GGMR01016456">
    <property type="protein sequence ID" value="MBY29075.1"/>
    <property type="molecule type" value="Transcribed_RNA"/>
</dbReference>
<name>A0A2S2PI28_SCHGA</name>
<dbReference type="AlphaFoldDB" id="A0A2S2PI28"/>
<evidence type="ECO:0000256" key="1">
    <source>
        <dbReference type="SAM" id="MobiDB-lite"/>
    </source>
</evidence>
<feature type="compositionally biased region" description="Low complexity" evidence="1">
    <location>
        <begin position="10"/>
        <end position="20"/>
    </location>
</feature>
<sequence>MSGTGKNDSDPNSDNESNNPITPPSPTPRVSLPIRFSNPENPTSERSIGNISADNIFIRTGVLIDHNSELIHNVSVTLGEVDTVLGDVQNQLNLNIIDQSIEENLLNQNIPSPPLNSSDQTMNSDTQETAQIQGITGNNQQRVVVNSEGTSNADTQAISNPQVIEGNPDQSGVQYSFGSRGETIGLEAALKLLPGSFSGDKQEELEIFLEKCEFALACTPN</sequence>
<organism evidence="2">
    <name type="scientific">Schizaphis graminum</name>
    <name type="common">Green bug aphid</name>
    <dbReference type="NCBI Taxonomy" id="13262"/>
    <lineage>
        <taxon>Eukaryota</taxon>
        <taxon>Metazoa</taxon>
        <taxon>Ecdysozoa</taxon>
        <taxon>Arthropoda</taxon>
        <taxon>Hexapoda</taxon>
        <taxon>Insecta</taxon>
        <taxon>Pterygota</taxon>
        <taxon>Neoptera</taxon>
        <taxon>Paraneoptera</taxon>
        <taxon>Hemiptera</taxon>
        <taxon>Sternorrhyncha</taxon>
        <taxon>Aphidomorpha</taxon>
        <taxon>Aphidoidea</taxon>
        <taxon>Aphididae</taxon>
        <taxon>Aphidini</taxon>
        <taxon>Schizaphis</taxon>
    </lineage>
</organism>
<feature type="region of interest" description="Disordered" evidence="1">
    <location>
        <begin position="1"/>
        <end position="48"/>
    </location>
</feature>
<proteinExistence type="predicted"/>